<dbReference type="InterPro" id="IPR029069">
    <property type="entry name" value="HotDog_dom_sf"/>
</dbReference>
<reference evidence="1" key="2">
    <citation type="submission" date="2021-04" db="EMBL/GenBank/DDBJ databases">
        <authorList>
            <person name="Liu J."/>
        </authorList>
    </citation>
    <scope>NUCLEOTIDE SEQUENCE</scope>
    <source>
        <strain evidence="1">BAD-6</strain>
    </source>
</reference>
<dbReference type="SUPFAM" id="SSF54637">
    <property type="entry name" value="Thioesterase/thiol ester dehydrase-isomerase"/>
    <property type="match status" value="1"/>
</dbReference>
<protein>
    <recommendedName>
        <fullName evidence="3">Thioesterase</fullName>
    </recommendedName>
</protein>
<proteinExistence type="predicted"/>
<sequence>MANYDNLPEGLEKFVVENPKGIDVKETRFRCKVAANDARYARNMLAGSDLMKFVADMATDLSLRRDNDSSKLANINVNFHQSIFGGETLEVISWPIQEGSRSRFNGIAIYKLVSYHADHWDRAKDTEECYKVLDEPLLCISGTFTAVVKSPRN</sequence>
<reference evidence="1" key="1">
    <citation type="submission" date="2021-04" db="EMBL/GenBank/DDBJ databases">
        <title>Sinoanaerobacter chloroacetimidivorans sp. nov., an obligate anaerobic bacterium isolated from anaerobic sludge.</title>
        <authorList>
            <person name="Bao Y."/>
        </authorList>
    </citation>
    <scope>NUCLEOTIDE SEQUENCE</scope>
    <source>
        <strain evidence="1">BAD-6</strain>
    </source>
</reference>
<dbReference type="AlphaFoldDB" id="A0A8J7W685"/>
<gene>
    <name evidence="1" type="ORF">KCX82_19575</name>
</gene>
<evidence type="ECO:0008006" key="3">
    <source>
        <dbReference type="Google" id="ProtNLM"/>
    </source>
</evidence>
<organism evidence="1 2">
    <name type="scientific">Sinanaerobacter chloroacetimidivorans</name>
    <dbReference type="NCBI Taxonomy" id="2818044"/>
    <lineage>
        <taxon>Bacteria</taxon>
        <taxon>Bacillati</taxon>
        <taxon>Bacillota</taxon>
        <taxon>Clostridia</taxon>
        <taxon>Peptostreptococcales</taxon>
        <taxon>Anaerovoracaceae</taxon>
        <taxon>Sinanaerobacter</taxon>
    </lineage>
</organism>
<comment type="caution">
    <text evidence="1">The sequence shown here is derived from an EMBL/GenBank/DDBJ whole genome shotgun (WGS) entry which is preliminary data.</text>
</comment>
<evidence type="ECO:0000313" key="2">
    <source>
        <dbReference type="Proteomes" id="UP000675664"/>
    </source>
</evidence>
<dbReference type="RefSeq" id="WP_227020208.1">
    <property type="nucleotide sequence ID" value="NZ_JAGSND010000020.1"/>
</dbReference>
<accession>A0A8J7W685</accession>
<dbReference type="Proteomes" id="UP000675664">
    <property type="component" value="Unassembled WGS sequence"/>
</dbReference>
<dbReference type="Gene3D" id="3.10.129.10">
    <property type="entry name" value="Hotdog Thioesterase"/>
    <property type="match status" value="1"/>
</dbReference>
<keyword evidence="2" id="KW-1185">Reference proteome</keyword>
<evidence type="ECO:0000313" key="1">
    <source>
        <dbReference type="EMBL" id="MBR0600088.1"/>
    </source>
</evidence>
<dbReference type="EMBL" id="JAGSND010000020">
    <property type="protein sequence ID" value="MBR0600088.1"/>
    <property type="molecule type" value="Genomic_DNA"/>
</dbReference>
<name>A0A8J7W685_9FIRM</name>